<accession>A0A0E9M193</accession>
<dbReference type="EMBL" id="BAZW01000033">
    <property type="protein sequence ID" value="GAO30890.1"/>
    <property type="molecule type" value="Genomic_DNA"/>
</dbReference>
<sequence>MKKSLQDKISEQLLTRAALKQGVFDTTLSAFDQLKEVLKVLPEVFNPQLTDKDARLQLQYEEVGNFVAKLKVAGDVLVFFMHTNAFMFDREHKIWEQPYAKENMARCYTGVINIYNFLYDSFRYGRPDDLGYMVARVFVNRENAFFVEGKRQRAMGVSGFGTNKLDIDNWQKIVETAMLYSLEFDLLVPPYENMSMLTMAQLNEEIMQSRMRTGKRLGFVFNSDDVKQ</sequence>
<organism evidence="1 2">
    <name type="scientific">Geofilum rubicundum JCM 15548</name>
    <dbReference type="NCBI Taxonomy" id="1236989"/>
    <lineage>
        <taxon>Bacteria</taxon>
        <taxon>Pseudomonadati</taxon>
        <taxon>Bacteroidota</taxon>
        <taxon>Bacteroidia</taxon>
        <taxon>Marinilabiliales</taxon>
        <taxon>Marinilabiliaceae</taxon>
        <taxon>Geofilum</taxon>
    </lineage>
</organism>
<dbReference type="Proteomes" id="UP000032900">
    <property type="component" value="Unassembled WGS sequence"/>
</dbReference>
<dbReference type="OrthoDB" id="1003648at2"/>
<dbReference type="RefSeq" id="WP_062126384.1">
    <property type="nucleotide sequence ID" value="NZ_BAZW01000033.1"/>
</dbReference>
<protein>
    <submittedName>
        <fullName evidence="1">Uncharacterized protein</fullName>
    </submittedName>
</protein>
<gene>
    <name evidence="1" type="ORF">JCM15548_13208</name>
</gene>
<dbReference type="STRING" id="1236989.JCM15548_13208"/>
<comment type="caution">
    <text evidence="1">The sequence shown here is derived from an EMBL/GenBank/DDBJ whole genome shotgun (WGS) entry which is preliminary data.</text>
</comment>
<proteinExistence type="predicted"/>
<keyword evidence="2" id="KW-1185">Reference proteome</keyword>
<name>A0A0E9M193_9BACT</name>
<evidence type="ECO:0000313" key="1">
    <source>
        <dbReference type="EMBL" id="GAO30890.1"/>
    </source>
</evidence>
<reference evidence="1 2" key="1">
    <citation type="journal article" date="2015" name="Microbes Environ.">
        <title>Distribution and evolution of nitrogen fixation genes in the phylum bacteroidetes.</title>
        <authorList>
            <person name="Inoue J."/>
            <person name="Oshima K."/>
            <person name="Suda W."/>
            <person name="Sakamoto M."/>
            <person name="Iino T."/>
            <person name="Noda S."/>
            <person name="Hongoh Y."/>
            <person name="Hattori M."/>
            <person name="Ohkuma M."/>
        </authorList>
    </citation>
    <scope>NUCLEOTIDE SEQUENCE [LARGE SCALE GENOMIC DNA]</scope>
    <source>
        <strain evidence="1">JCM 15548</strain>
    </source>
</reference>
<dbReference type="AlphaFoldDB" id="A0A0E9M193"/>
<evidence type="ECO:0000313" key="2">
    <source>
        <dbReference type="Proteomes" id="UP000032900"/>
    </source>
</evidence>